<organism evidence="2 3">
    <name type="scientific">Desulfomarina profundi</name>
    <dbReference type="NCBI Taxonomy" id="2772557"/>
    <lineage>
        <taxon>Bacteria</taxon>
        <taxon>Pseudomonadati</taxon>
        <taxon>Thermodesulfobacteriota</taxon>
        <taxon>Desulfobulbia</taxon>
        <taxon>Desulfobulbales</taxon>
        <taxon>Desulfobulbaceae</taxon>
        <taxon>Desulfomarina</taxon>
    </lineage>
</organism>
<dbReference type="InterPro" id="IPR003646">
    <property type="entry name" value="SH3-like_bac-type"/>
</dbReference>
<sequence length="120" mass="13915">MNLRTGPGIKYKVKWEYGSGFPLLILKKKGKWAQVKDFEGDTGWVYRKLLVDKPMMIVKVNKNRKNKINIRNRPGTDSKIIGKAYYGVVFATVQQKSGWVEVRHESGLQGWIKRSLLWGY</sequence>
<dbReference type="KEGG" id="dbk:DGMP_34240"/>
<dbReference type="SMART" id="SM00287">
    <property type="entry name" value="SH3b"/>
    <property type="match status" value="2"/>
</dbReference>
<accession>A0A8D5FLE2</accession>
<dbReference type="PANTHER" id="PTHR34408:SF1">
    <property type="entry name" value="GLYCOSYL HYDROLASE FAMILY 19 DOMAIN-CONTAINING PROTEIN HI_1415"/>
    <property type="match status" value="1"/>
</dbReference>
<evidence type="ECO:0000259" key="1">
    <source>
        <dbReference type="PROSITE" id="PS51781"/>
    </source>
</evidence>
<dbReference type="Pfam" id="PF06347">
    <property type="entry name" value="SH3_4"/>
    <property type="match status" value="2"/>
</dbReference>
<keyword evidence="3" id="KW-1185">Reference proteome</keyword>
<feature type="domain" description="SH3b" evidence="1">
    <location>
        <begin position="53"/>
        <end position="120"/>
    </location>
</feature>
<dbReference type="AlphaFoldDB" id="A0A8D5FLE2"/>
<dbReference type="PROSITE" id="PS51781">
    <property type="entry name" value="SH3B"/>
    <property type="match status" value="1"/>
</dbReference>
<evidence type="ECO:0000313" key="3">
    <source>
        <dbReference type="Proteomes" id="UP000826725"/>
    </source>
</evidence>
<protein>
    <recommendedName>
        <fullName evidence="1">SH3b domain-containing protein</fullName>
    </recommendedName>
</protein>
<reference evidence="2" key="1">
    <citation type="submission" date="2020-09" db="EMBL/GenBank/DDBJ databases">
        <title>Desulfogranum mesoprofundum gen. nov., sp. nov., a novel mesophilic, sulfate-reducing chemolithoautotroph isolated from a deep-sea hydrothermal vent chimney in the Suiyo Seamount.</title>
        <authorList>
            <person name="Hashimoto Y."/>
            <person name="Nakagawa S."/>
        </authorList>
    </citation>
    <scope>NUCLEOTIDE SEQUENCE</scope>
    <source>
        <strain evidence="2">KT2</strain>
    </source>
</reference>
<dbReference type="InterPro" id="IPR010466">
    <property type="entry name" value="DUF1058"/>
</dbReference>
<dbReference type="RefSeq" id="WP_228855062.1">
    <property type="nucleotide sequence ID" value="NZ_AP024086.1"/>
</dbReference>
<dbReference type="EMBL" id="AP024086">
    <property type="protein sequence ID" value="BCL62731.1"/>
    <property type="molecule type" value="Genomic_DNA"/>
</dbReference>
<evidence type="ECO:0000313" key="2">
    <source>
        <dbReference type="EMBL" id="BCL62731.1"/>
    </source>
</evidence>
<name>A0A8D5FLE2_9BACT</name>
<gene>
    <name evidence="2" type="ORF">DGMP_34240</name>
</gene>
<proteinExistence type="predicted"/>
<dbReference type="InterPro" id="IPR052354">
    <property type="entry name" value="Cell_Wall_Dynamics_Protein"/>
</dbReference>
<dbReference type="Proteomes" id="UP000826725">
    <property type="component" value="Chromosome"/>
</dbReference>
<dbReference type="PANTHER" id="PTHR34408">
    <property type="entry name" value="FAMILY PROTEIN, PUTATIVE-RELATED"/>
    <property type="match status" value="1"/>
</dbReference>